<dbReference type="InterPro" id="IPR001757">
    <property type="entry name" value="P_typ_ATPase"/>
</dbReference>
<dbReference type="Gene3D" id="1.20.1110.10">
    <property type="entry name" value="Calcium-transporting ATPase, transmembrane domain"/>
    <property type="match status" value="1"/>
</dbReference>
<feature type="transmembrane region" description="Helical" evidence="6">
    <location>
        <begin position="600"/>
        <end position="619"/>
    </location>
</feature>
<dbReference type="SUPFAM" id="SSF81665">
    <property type="entry name" value="Calcium ATPase, transmembrane domain M"/>
    <property type="match status" value="1"/>
</dbReference>
<dbReference type="InterPro" id="IPR036412">
    <property type="entry name" value="HAD-like_sf"/>
</dbReference>
<keyword evidence="8" id="KW-0378">Hydrolase</keyword>
<feature type="transmembrane region" description="Helical" evidence="6">
    <location>
        <begin position="625"/>
        <end position="643"/>
    </location>
</feature>
<dbReference type="InterPro" id="IPR059000">
    <property type="entry name" value="ATPase_P-type_domA"/>
</dbReference>
<evidence type="ECO:0000256" key="2">
    <source>
        <dbReference type="ARBA" id="ARBA00022692"/>
    </source>
</evidence>
<dbReference type="SFLD" id="SFLDS00003">
    <property type="entry name" value="Haloacid_Dehalogenase"/>
    <property type="match status" value="1"/>
</dbReference>
<evidence type="ECO:0000256" key="1">
    <source>
        <dbReference type="ARBA" id="ARBA00004651"/>
    </source>
</evidence>
<keyword evidence="3" id="KW-1278">Translocase</keyword>
<dbReference type="GO" id="GO:0005524">
    <property type="term" value="F:ATP binding"/>
    <property type="evidence" value="ECO:0007669"/>
    <property type="project" value="InterPro"/>
</dbReference>
<protein>
    <submittedName>
        <fullName evidence="8">Cation-transporting ATPase E</fullName>
        <ecNumber evidence="8">3.6.3.-</ecNumber>
    </submittedName>
</protein>
<dbReference type="SUPFAM" id="SSF81653">
    <property type="entry name" value="Calcium ATPase, transduction domain A"/>
    <property type="match status" value="1"/>
</dbReference>
<dbReference type="SUPFAM" id="SSF56784">
    <property type="entry name" value="HAD-like"/>
    <property type="match status" value="1"/>
</dbReference>
<feature type="domain" description="P-type ATPase A" evidence="7">
    <location>
        <begin position="101"/>
        <end position="194"/>
    </location>
</feature>
<dbReference type="InterPro" id="IPR023214">
    <property type="entry name" value="HAD_sf"/>
</dbReference>
<dbReference type="InterPro" id="IPR044492">
    <property type="entry name" value="P_typ_ATPase_HD_dom"/>
</dbReference>
<feature type="transmembrane region" description="Helical" evidence="6">
    <location>
        <begin position="655"/>
        <end position="677"/>
    </location>
</feature>
<feature type="transmembrane region" description="Helical" evidence="6">
    <location>
        <begin position="214"/>
        <end position="234"/>
    </location>
</feature>
<dbReference type="SFLD" id="SFLDF00027">
    <property type="entry name" value="p-type_atpase"/>
    <property type="match status" value="1"/>
</dbReference>
<dbReference type="NCBIfam" id="TIGR01494">
    <property type="entry name" value="ATPase_P-type"/>
    <property type="match status" value="2"/>
</dbReference>
<feature type="transmembrane region" description="Helical" evidence="6">
    <location>
        <begin position="39"/>
        <end position="61"/>
    </location>
</feature>
<dbReference type="InterPro" id="IPR018303">
    <property type="entry name" value="ATPase_P-typ_P_site"/>
</dbReference>
<evidence type="ECO:0000256" key="4">
    <source>
        <dbReference type="ARBA" id="ARBA00022989"/>
    </source>
</evidence>
<dbReference type="GO" id="GO:0016887">
    <property type="term" value="F:ATP hydrolysis activity"/>
    <property type="evidence" value="ECO:0007669"/>
    <property type="project" value="InterPro"/>
</dbReference>
<keyword evidence="9" id="KW-1185">Reference proteome</keyword>
<dbReference type="Pfam" id="PF00122">
    <property type="entry name" value="E1-E2_ATPase"/>
    <property type="match status" value="1"/>
</dbReference>
<evidence type="ECO:0000256" key="6">
    <source>
        <dbReference type="SAM" id="Phobius"/>
    </source>
</evidence>
<dbReference type="InterPro" id="IPR008250">
    <property type="entry name" value="ATPase_P-typ_transduc_dom_A_sf"/>
</dbReference>
<accession>A0A841FSS3</accession>
<keyword evidence="2 6" id="KW-0812">Transmembrane</keyword>
<feature type="transmembrane region" description="Helical" evidence="6">
    <location>
        <begin position="689"/>
        <end position="706"/>
    </location>
</feature>
<dbReference type="Gene3D" id="2.70.150.10">
    <property type="entry name" value="Calcium-transporting ATPase, cytoplasmic transduction domain A"/>
    <property type="match status" value="1"/>
</dbReference>
<dbReference type="RefSeq" id="WP_239122040.1">
    <property type="nucleotide sequence ID" value="NZ_BONT01000027.1"/>
</dbReference>
<evidence type="ECO:0000313" key="8">
    <source>
        <dbReference type="EMBL" id="MBB6039086.1"/>
    </source>
</evidence>
<dbReference type="AlphaFoldDB" id="A0A841FSS3"/>
<dbReference type="InterPro" id="IPR023298">
    <property type="entry name" value="ATPase_P-typ_TM_dom_sf"/>
</dbReference>
<feature type="transmembrane region" description="Helical" evidence="6">
    <location>
        <begin position="713"/>
        <end position="735"/>
    </location>
</feature>
<dbReference type="Pfam" id="PF00702">
    <property type="entry name" value="Hydrolase"/>
    <property type="match status" value="1"/>
</dbReference>
<dbReference type="GO" id="GO:0005886">
    <property type="term" value="C:plasma membrane"/>
    <property type="evidence" value="ECO:0007669"/>
    <property type="project" value="UniProtKB-SubCell"/>
</dbReference>
<dbReference type="SFLD" id="SFLDG00002">
    <property type="entry name" value="C1.7:_P-type_atpase_like"/>
    <property type="match status" value="1"/>
</dbReference>
<evidence type="ECO:0000256" key="3">
    <source>
        <dbReference type="ARBA" id="ARBA00022967"/>
    </source>
</evidence>
<proteinExistence type="predicted"/>
<dbReference type="InterPro" id="IPR023299">
    <property type="entry name" value="ATPase_P-typ_cyto_dom_N"/>
</dbReference>
<evidence type="ECO:0000256" key="5">
    <source>
        <dbReference type="ARBA" id="ARBA00023136"/>
    </source>
</evidence>
<name>A0A841FSS3_9ACTN</name>
<gene>
    <name evidence="8" type="ORF">HNR73_006977</name>
</gene>
<dbReference type="PROSITE" id="PS00154">
    <property type="entry name" value="ATPASE_E1_E2"/>
    <property type="match status" value="1"/>
</dbReference>
<dbReference type="Gene3D" id="3.40.1110.10">
    <property type="entry name" value="Calcium-transporting ATPase, cytoplasmic domain N"/>
    <property type="match status" value="1"/>
</dbReference>
<feature type="transmembrane region" description="Helical" evidence="6">
    <location>
        <begin position="747"/>
        <end position="769"/>
    </location>
</feature>
<feature type="transmembrane region" description="Helical" evidence="6">
    <location>
        <begin position="254"/>
        <end position="275"/>
    </location>
</feature>
<dbReference type="EMBL" id="JACHGT010000020">
    <property type="protein sequence ID" value="MBB6039086.1"/>
    <property type="molecule type" value="Genomic_DNA"/>
</dbReference>
<dbReference type="Proteomes" id="UP000548476">
    <property type="component" value="Unassembled WGS sequence"/>
</dbReference>
<organism evidence="8 9">
    <name type="scientific">Phytomonospora endophytica</name>
    <dbReference type="NCBI Taxonomy" id="714109"/>
    <lineage>
        <taxon>Bacteria</taxon>
        <taxon>Bacillati</taxon>
        <taxon>Actinomycetota</taxon>
        <taxon>Actinomycetes</taxon>
        <taxon>Micromonosporales</taxon>
        <taxon>Micromonosporaceae</taxon>
        <taxon>Phytomonospora</taxon>
    </lineage>
</organism>
<keyword evidence="5 6" id="KW-0472">Membrane</keyword>
<keyword evidence="4 6" id="KW-1133">Transmembrane helix</keyword>
<dbReference type="Gene3D" id="3.40.50.1000">
    <property type="entry name" value="HAD superfamily/HAD-like"/>
    <property type="match status" value="1"/>
</dbReference>
<comment type="subcellular location">
    <subcellularLocation>
        <location evidence="1">Cell membrane</location>
        <topology evidence="1">Multi-pass membrane protein</topology>
    </subcellularLocation>
</comment>
<comment type="caution">
    <text evidence="8">The sequence shown here is derived from an EMBL/GenBank/DDBJ whole genome shotgun (WGS) entry which is preliminary data.</text>
</comment>
<reference evidence="8 9" key="1">
    <citation type="submission" date="2020-08" db="EMBL/GenBank/DDBJ databases">
        <title>Genomic Encyclopedia of Type Strains, Phase IV (KMG-IV): sequencing the most valuable type-strain genomes for metagenomic binning, comparative biology and taxonomic classification.</title>
        <authorList>
            <person name="Goeker M."/>
        </authorList>
    </citation>
    <scope>NUCLEOTIDE SEQUENCE [LARGE SCALE GENOMIC DNA]</scope>
    <source>
        <strain evidence="8 9">YIM 65646</strain>
    </source>
</reference>
<dbReference type="PANTHER" id="PTHR42861">
    <property type="entry name" value="CALCIUM-TRANSPORTING ATPASE"/>
    <property type="match status" value="1"/>
</dbReference>
<evidence type="ECO:0000313" key="9">
    <source>
        <dbReference type="Proteomes" id="UP000548476"/>
    </source>
</evidence>
<evidence type="ECO:0000259" key="7">
    <source>
        <dbReference type="Pfam" id="PF00122"/>
    </source>
</evidence>
<feature type="transmembrane region" description="Helical" evidence="6">
    <location>
        <begin position="67"/>
        <end position="85"/>
    </location>
</feature>
<dbReference type="PRINTS" id="PR00119">
    <property type="entry name" value="CATATPASE"/>
</dbReference>
<sequence>MTADTVRLGLSTAEVAERVADGRVNTAPERRTRNGWQILAGNLFTFFNALIGVLTVVALVFGGPKQALFGLVIVFNSAIGTIQELRAKAALDRLAIVGQAPSRVIRDGAETPVAPDALVVDDHVLLGPGEQIPVDGKVARPAGLEVDESLLTGESDPVAKAEGDEVLSGSFVASGAGAFVVGRIGADAYAARLLAEASRFSLADSKLMGGINRFLKIITVLIVPVAVLLIVSQARSGQSLRDNIVGTVAGIVPMIPEGLVLLTSIAFVVGVLRLARRRCLVQELPAIEGLARVDVLCLDKTGTLTEPGMSFGEIVDLDGTVDARPILAALVRADENPNPTMLAVADAVPVDPGWEAESQVPFSSARKWSGADFGGHGAYAFGAPDVLLAELPEPLARAQELGAGGNRVLALVGADELTCDDGPRPVGVRPLALVVLEQRLRPHVGRTLGYFNEQGVTLKIISGDNAVSVGAVARAAGVPHAERVVDARELPEDPEALAEALETYTVFGRVTPQQKRAFVTALHRRGHTVAMTGDGVNDVLALKEADLGVAMGSGSAAARGVAKVVLLDNDFGSLPRVVAEGRRVLGNIERVSDLFLTKTIYSIALALAVGLIGVPYPFAPIHVTLIGALTIGVPSFFLALAPNSERFRPGFVGRVLRFAVPAGVMVALATFGAYWLARDNESSALREDKATATITLFCVALAVLALTARPYTWWRGGLVIVMGGLFVLVLAVPFARDFFELSYGDPYNTLVGLGLAAAAVLVLVGVTWWNTRTAVKPPMKQ</sequence>
<dbReference type="EC" id="3.6.3.-" evidence="8"/>